<dbReference type="GO" id="GO:0016884">
    <property type="term" value="F:carbon-nitrogen ligase activity, with glutamine as amido-N-donor"/>
    <property type="evidence" value="ECO:0007669"/>
    <property type="project" value="InterPro"/>
</dbReference>
<dbReference type="Gene3D" id="1.10.10.410">
    <property type="match status" value="1"/>
</dbReference>
<dbReference type="InterPro" id="IPR042184">
    <property type="entry name" value="YqeY/Aim41_N"/>
</dbReference>
<name>A0A3B0YI36_9ZZZZ</name>
<dbReference type="InterPro" id="IPR019004">
    <property type="entry name" value="YqeY/Aim41"/>
</dbReference>
<accession>A0A3B0YI36</accession>
<proteinExistence type="predicted"/>
<gene>
    <name evidence="1" type="ORF">MNBD_GAMMA15-186</name>
</gene>
<evidence type="ECO:0000313" key="1">
    <source>
        <dbReference type="EMBL" id="VAW79111.1"/>
    </source>
</evidence>
<protein>
    <submittedName>
        <fullName evidence="1">Transamidase GatB domain protein</fullName>
    </submittedName>
</protein>
<dbReference type="Pfam" id="PF09424">
    <property type="entry name" value="YqeY"/>
    <property type="match status" value="1"/>
</dbReference>
<dbReference type="AlphaFoldDB" id="A0A3B0YI36"/>
<sequence length="148" mass="16324">MALRDTLQQDMKTAMRGGDKPKLGVIRLILAAVKQREVDERIELDDDQVTVVLDKMSKQRRDSLGQFEKAGREDLAAQERFELEVIQIYLPKPLDDAEIDTLIDAAIESIGAASLKDMGKVMGQLKSKLQGRADMGAVSGKIKARLSG</sequence>
<dbReference type="PANTHER" id="PTHR28055:SF1">
    <property type="entry name" value="ALTERED INHERITANCE OF MITOCHONDRIA PROTEIN 41, MITOCHONDRIAL"/>
    <property type="match status" value="1"/>
</dbReference>
<organism evidence="1">
    <name type="scientific">hydrothermal vent metagenome</name>
    <dbReference type="NCBI Taxonomy" id="652676"/>
    <lineage>
        <taxon>unclassified sequences</taxon>
        <taxon>metagenomes</taxon>
        <taxon>ecological metagenomes</taxon>
    </lineage>
</organism>
<dbReference type="PANTHER" id="PTHR28055">
    <property type="entry name" value="ALTERED INHERITANCE OF MITOCHONDRIA PROTEIN 41, MITOCHONDRIAL"/>
    <property type="match status" value="1"/>
</dbReference>
<dbReference type="Gene3D" id="1.10.1510.10">
    <property type="entry name" value="Uncharacterised protein YqeY/AIM41 PF09424, N-terminal domain"/>
    <property type="match status" value="1"/>
</dbReference>
<reference evidence="1" key="1">
    <citation type="submission" date="2018-06" db="EMBL/GenBank/DDBJ databases">
        <authorList>
            <person name="Zhirakovskaya E."/>
        </authorList>
    </citation>
    <scope>NUCLEOTIDE SEQUENCE</scope>
</reference>
<dbReference type="EMBL" id="UOFN01000107">
    <property type="protein sequence ID" value="VAW79111.1"/>
    <property type="molecule type" value="Genomic_DNA"/>
</dbReference>
<dbReference type="InterPro" id="IPR023168">
    <property type="entry name" value="GatB_Yqey_C_2"/>
</dbReference>
<dbReference type="InterPro" id="IPR003789">
    <property type="entry name" value="Asn/Gln_tRNA_amidoTrase-B-like"/>
</dbReference>
<dbReference type="SUPFAM" id="SSF89095">
    <property type="entry name" value="GatB/YqeY motif"/>
    <property type="match status" value="1"/>
</dbReference>